<reference evidence="1 2" key="1">
    <citation type="submission" date="2020-02" db="EMBL/GenBank/DDBJ databases">
        <authorList>
            <person name="Ferguson B K."/>
        </authorList>
    </citation>
    <scope>NUCLEOTIDE SEQUENCE [LARGE SCALE GENOMIC DNA]</scope>
</reference>
<evidence type="ECO:0000313" key="1">
    <source>
        <dbReference type="EMBL" id="CAA9994952.1"/>
    </source>
</evidence>
<dbReference type="Proteomes" id="UP000479000">
    <property type="component" value="Unassembled WGS sequence"/>
</dbReference>
<keyword evidence="2" id="KW-1185">Reference proteome</keyword>
<gene>
    <name evidence="1" type="ORF">NTEN_LOCUS1765</name>
</gene>
<protein>
    <submittedName>
        <fullName evidence="1">Uncharacterized protein</fullName>
    </submittedName>
</protein>
<name>A0A6H5FYG7_9HEMI</name>
<accession>A0A6H5FYG7</accession>
<feature type="non-terminal residue" evidence="1">
    <location>
        <position position="78"/>
    </location>
</feature>
<dbReference type="EMBL" id="CADCXU010002851">
    <property type="protein sequence ID" value="CAA9994952.1"/>
    <property type="molecule type" value="Genomic_DNA"/>
</dbReference>
<proteinExistence type="predicted"/>
<sequence length="78" mass="9217">MSDLVNNSKRKHGEMLLLNYETATDPPCYEREYPVCGYSQPYTPAMKRAYYNHETRSYRGMTNAEASRKIFEKIKFPQ</sequence>
<dbReference type="AlphaFoldDB" id="A0A6H5FYG7"/>
<evidence type="ECO:0000313" key="2">
    <source>
        <dbReference type="Proteomes" id="UP000479000"/>
    </source>
</evidence>
<organism evidence="1 2">
    <name type="scientific">Nesidiocoris tenuis</name>
    <dbReference type="NCBI Taxonomy" id="355587"/>
    <lineage>
        <taxon>Eukaryota</taxon>
        <taxon>Metazoa</taxon>
        <taxon>Ecdysozoa</taxon>
        <taxon>Arthropoda</taxon>
        <taxon>Hexapoda</taxon>
        <taxon>Insecta</taxon>
        <taxon>Pterygota</taxon>
        <taxon>Neoptera</taxon>
        <taxon>Paraneoptera</taxon>
        <taxon>Hemiptera</taxon>
        <taxon>Heteroptera</taxon>
        <taxon>Panheteroptera</taxon>
        <taxon>Cimicomorpha</taxon>
        <taxon>Miridae</taxon>
        <taxon>Dicyphina</taxon>
        <taxon>Nesidiocoris</taxon>
    </lineage>
</organism>